<sequence>MSTRAKKPRRSRMNADDRQSHQPGERATAWIAMLVDAWSELRVNRLRILLALVGIMVAVIGLTGALGAGSILKDTLIETGERQSGRTATVSVSLSPSNSVTPQQQLELLRSLPTDYGVSDWSIVSSQIGTVLTPQNRHSVSVTGVDPAYQQIYRVPVVQGQFLTAQDADRLAPAIVVNDKLWERLGSPNLATNPGVTFLVDHHEQTAVIVGVTANTSEWDEPLAYVLNEQLSLLTASDSIDSTRLSMWVPEAIADELAMQLSTQLEPLGMFTSRDDWAKDNAAAIVGLQWAVIAAAAGMFGLGALGLVNINLVTMQHRVREIGIRRSYGATTGRIFLGVLLESVVATFVAGFAGVLIAVLLVQNPLVESLLRSIGVYEPSPFPLQAALIGLGAATLVGAIAGALPALTATRVQIVDAIRY</sequence>
<feature type="domain" description="MacB-like periplasmic core" evidence="10">
    <location>
        <begin position="49"/>
        <end position="227"/>
    </location>
</feature>
<keyword evidence="3 8" id="KW-0812">Transmembrane</keyword>
<feature type="compositionally biased region" description="Basic residues" evidence="7">
    <location>
        <begin position="1"/>
        <end position="12"/>
    </location>
</feature>
<evidence type="ECO:0000256" key="2">
    <source>
        <dbReference type="ARBA" id="ARBA00022475"/>
    </source>
</evidence>
<proteinExistence type="inferred from homology"/>
<keyword evidence="5 8" id="KW-0472">Membrane</keyword>
<evidence type="ECO:0000256" key="7">
    <source>
        <dbReference type="SAM" id="MobiDB-lite"/>
    </source>
</evidence>
<dbReference type="GO" id="GO:0005886">
    <property type="term" value="C:plasma membrane"/>
    <property type="evidence" value="ECO:0007669"/>
    <property type="project" value="UniProtKB-SubCell"/>
</dbReference>
<dbReference type="EMBL" id="WBKB01000008">
    <property type="protein sequence ID" value="KAB1641646.1"/>
    <property type="molecule type" value="Genomic_DNA"/>
</dbReference>
<dbReference type="AlphaFoldDB" id="A0A7J5B8J4"/>
<organism evidence="11 12">
    <name type="scientific">Gulosibacter chungangensis</name>
    <dbReference type="NCBI Taxonomy" id="979746"/>
    <lineage>
        <taxon>Bacteria</taxon>
        <taxon>Bacillati</taxon>
        <taxon>Actinomycetota</taxon>
        <taxon>Actinomycetes</taxon>
        <taxon>Micrococcales</taxon>
        <taxon>Microbacteriaceae</taxon>
        <taxon>Gulosibacter</taxon>
    </lineage>
</organism>
<comment type="subcellular location">
    <subcellularLocation>
        <location evidence="1">Cell membrane</location>
        <topology evidence="1">Multi-pass membrane protein</topology>
    </subcellularLocation>
</comment>
<keyword evidence="2" id="KW-1003">Cell membrane</keyword>
<protein>
    <submittedName>
        <fullName evidence="11">ABC transporter permease</fullName>
    </submittedName>
</protein>
<evidence type="ECO:0000313" key="11">
    <source>
        <dbReference type="EMBL" id="KAB1641646.1"/>
    </source>
</evidence>
<evidence type="ECO:0000256" key="6">
    <source>
        <dbReference type="ARBA" id="ARBA00038076"/>
    </source>
</evidence>
<gene>
    <name evidence="11" type="ORF">F8O05_11875</name>
</gene>
<feature type="transmembrane region" description="Helical" evidence="8">
    <location>
        <begin position="290"/>
        <end position="314"/>
    </location>
</feature>
<accession>A0A7J5B8J4</accession>
<dbReference type="InterPro" id="IPR003838">
    <property type="entry name" value="ABC3_permease_C"/>
</dbReference>
<feature type="region of interest" description="Disordered" evidence="7">
    <location>
        <begin position="1"/>
        <end position="22"/>
    </location>
</feature>
<feature type="transmembrane region" description="Helical" evidence="8">
    <location>
        <begin position="48"/>
        <end position="72"/>
    </location>
</feature>
<keyword evidence="12" id="KW-1185">Reference proteome</keyword>
<evidence type="ECO:0000259" key="9">
    <source>
        <dbReference type="Pfam" id="PF02687"/>
    </source>
</evidence>
<dbReference type="PANTHER" id="PTHR30572:SF4">
    <property type="entry name" value="ABC TRANSPORTER PERMEASE YTRF"/>
    <property type="match status" value="1"/>
</dbReference>
<dbReference type="InterPro" id="IPR025857">
    <property type="entry name" value="MacB_PCD"/>
</dbReference>
<evidence type="ECO:0000256" key="1">
    <source>
        <dbReference type="ARBA" id="ARBA00004651"/>
    </source>
</evidence>
<dbReference type="Pfam" id="PF12704">
    <property type="entry name" value="MacB_PCD"/>
    <property type="match status" value="1"/>
</dbReference>
<dbReference type="Proteomes" id="UP000433493">
    <property type="component" value="Unassembled WGS sequence"/>
</dbReference>
<dbReference type="PANTHER" id="PTHR30572">
    <property type="entry name" value="MEMBRANE COMPONENT OF TRANSPORTER-RELATED"/>
    <property type="match status" value="1"/>
</dbReference>
<dbReference type="InterPro" id="IPR050250">
    <property type="entry name" value="Macrolide_Exporter_MacB"/>
</dbReference>
<feature type="transmembrane region" description="Helical" evidence="8">
    <location>
        <begin position="382"/>
        <end position="404"/>
    </location>
</feature>
<evidence type="ECO:0000313" key="12">
    <source>
        <dbReference type="Proteomes" id="UP000433493"/>
    </source>
</evidence>
<feature type="domain" description="ABC3 transporter permease C-terminal" evidence="9">
    <location>
        <begin position="295"/>
        <end position="413"/>
    </location>
</feature>
<evidence type="ECO:0000259" key="10">
    <source>
        <dbReference type="Pfam" id="PF12704"/>
    </source>
</evidence>
<keyword evidence="4 8" id="KW-1133">Transmembrane helix</keyword>
<comment type="caution">
    <text evidence="11">The sequence shown here is derived from an EMBL/GenBank/DDBJ whole genome shotgun (WGS) entry which is preliminary data.</text>
</comment>
<evidence type="ECO:0000256" key="3">
    <source>
        <dbReference type="ARBA" id="ARBA00022692"/>
    </source>
</evidence>
<name>A0A7J5B8J4_9MICO</name>
<comment type="similarity">
    <text evidence="6">Belongs to the ABC-4 integral membrane protein family.</text>
</comment>
<dbReference type="GO" id="GO:0022857">
    <property type="term" value="F:transmembrane transporter activity"/>
    <property type="evidence" value="ECO:0007669"/>
    <property type="project" value="TreeGrafter"/>
</dbReference>
<evidence type="ECO:0000256" key="4">
    <source>
        <dbReference type="ARBA" id="ARBA00022989"/>
    </source>
</evidence>
<feature type="transmembrane region" description="Helical" evidence="8">
    <location>
        <begin position="335"/>
        <end position="362"/>
    </location>
</feature>
<dbReference type="Pfam" id="PF02687">
    <property type="entry name" value="FtsX"/>
    <property type="match status" value="1"/>
</dbReference>
<reference evidence="11 12" key="1">
    <citation type="submission" date="2019-09" db="EMBL/GenBank/DDBJ databases">
        <title>Phylogeny of genus Pseudoclavibacter and closely related genus.</title>
        <authorList>
            <person name="Li Y."/>
        </authorList>
    </citation>
    <scope>NUCLEOTIDE SEQUENCE [LARGE SCALE GENOMIC DNA]</scope>
    <source>
        <strain evidence="11 12">KCTC 13959</strain>
    </source>
</reference>
<feature type="compositionally biased region" description="Basic and acidic residues" evidence="7">
    <location>
        <begin position="13"/>
        <end position="22"/>
    </location>
</feature>
<evidence type="ECO:0000256" key="5">
    <source>
        <dbReference type="ARBA" id="ARBA00023136"/>
    </source>
</evidence>
<dbReference type="OrthoDB" id="3510103at2"/>
<evidence type="ECO:0000256" key="8">
    <source>
        <dbReference type="SAM" id="Phobius"/>
    </source>
</evidence>